<feature type="transmembrane region" description="Helical" evidence="1">
    <location>
        <begin position="188"/>
        <end position="206"/>
    </location>
</feature>
<organism evidence="3 4">
    <name type="scientific">Polaribacter marinivivus</name>
    <dbReference type="NCBI Taxonomy" id="1524260"/>
    <lineage>
        <taxon>Bacteria</taxon>
        <taxon>Pseudomonadati</taxon>
        <taxon>Bacteroidota</taxon>
        <taxon>Flavobacteriia</taxon>
        <taxon>Flavobacteriales</taxon>
        <taxon>Flavobacteriaceae</taxon>
    </lineage>
</organism>
<dbReference type="Pfam" id="PF02517">
    <property type="entry name" value="Rce1-like"/>
    <property type="match status" value="1"/>
</dbReference>
<name>A0ABV8R7W9_9FLAO</name>
<feature type="transmembrane region" description="Helical" evidence="1">
    <location>
        <begin position="58"/>
        <end position="77"/>
    </location>
</feature>
<dbReference type="InterPro" id="IPR003675">
    <property type="entry name" value="Rce1/LyrA-like_dom"/>
</dbReference>
<dbReference type="PANTHER" id="PTHR36435">
    <property type="entry name" value="SLR1288 PROTEIN"/>
    <property type="match status" value="1"/>
</dbReference>
<sequence>MIFGVITIKLISFFNVKKLGGFNINKVKHWELFIFPLYIIVIGELLYPSYVLFSKISVLNWIVLIFWVFSIALLEELMFRSLLQSVLIKKIAKNKKSLILCVLASSIIFGLSHLIKYNQGYYGEMAQVLYSFFIGFLMGTLLLLTRKIWPSILIHFLINIPSVLEIFVTEKSLLTKNGSNYTDVNDFIYLVVLTLPCFIYGMYFLIKLSQKEVNELISTSY</sequence>
<feature type="transmembrane region" description="Helical" evidence="1">
    <location>
        <begin position="152"/>
        <end position="168"/>
    </location>
</feature>
<protein>
    <submittedName>
        <fullName evidence="3">CPBP family intramembrane glutamic endopeptidase</fullName>
        <ecNumber evidence="3">3.4.-.-</ecNumber>
    </submittedName>
</protein>
<dbReference type="EMBL" id="JBHSCY010000001">
    <property type="protein sequence ID" value="MFC4268060.1"/>
    <property type="molecule type" value="Genomic_DNA"/>
</dbReference>
<feature type="domain" description="CAAX prenyl protease 2/Lysostaphin resistance protein A-like" evidence="2">
    <location>
        <begin position="60"/>
        <end position="160"/>
    </location>
</feature>
<proteinExistence type="predicted"/>
<dbReference type="Proteomes" id="UP001595826">
    <property type="component" value="Unassembled WGS sequence"/>
</dbReference>
<dbReference type="InterPro" id="IPR052710">
    <property type="entry name" value="CAAX_protease"/>
</dbReference>
<feature type="transmembrane region" description="Helical" evidence="1">
    <location>
        <begin position="98"/>
        <end position="115"/>
    </location>
</feature>
<dbReference type="RefSeq" id="WP_377408314.1">
    <property type="nucleotide sequence ID" value="NZ_JBHSCY010000001.1"/>
</dbReference>
<dbReference type="EC" id="3.4.-.-" evidence="3"/>
<keyword evidence="1" id="KW-0472">Membrane</keyword>
<evidence type="ECO:0000256" key="1">
    <source>
        <dbReference type="SAM" id="Phobius"/>
    </source>
</evidence>
<reference evidence="4" key="1">
    <citation type="journal article" date="2019" name="Int. J. Syst. Evol. Microbiol.">
        <title>The Global Catalogue of Microorganisms (GCM) 10K type strain sequencing project: providing services to taxonomists for standard genome sequencing and annotation.</title>
        <authorList>
            <consortium name="The Broad Institute Genomics Platform"/>
            <consortium name="The Broad Institute Genome Sequencing Center for Infectious Disease"/>
            <person name="Wu L."/>
            <person name="Ma J."/>
        </authorList>
    </citation>
    <scope>NUCLEOTIDE SEQUENCE [LARGE SCALE GENOMIC DNA]</scope>
    <source>
        <strain evidence="4">CECT 8655</strain>
    </source>
</reference>
<keyword evidence="1" id="KW-1133">Transmembrane helix</keyword>
<evidence type="ECO:0000313" key="4">
    <source>
        <dbReference type="Proteomes" id="UP001595826"/>
    </source>
</evidence>
<keyword evidence="4" id="KW-1185">Reference proteome</keyword>
<feature type="transmembrane region" description="Helical" evidence="1">
    <location>
        <begin position="32"/>
        <end position="52"/>
    </location>
</feature>
<keyword evidence="1" id="KW-0812">Transmembrane</keyword>
<gene>
    <name evidence="3" type="ORF">ACFOWD_03990</name>
</gene>
<comment type="caution">
    <text evidence="3">The sequence shown here is derived from an EMBL/GenBank/DDBJ whole genome shotgun (WGS) entry which is preliminary data.</text>
</comment>
<dbReference type="PANTHER" id="PTHR36435:SF1">
    <property type="entry name" value="CAAX AMINO TERMINAL PROTEASE FAMILY PROTEIN"/>
    <property type="match status" value="1"/>
</dbReference>
<dbReference type="GO" id="GO:0016787">
    <property type="term" value="F:hydrolase activity"/>
    <property type="evidence" value="ECO:0007669"/>
    <property type="project" value="UniProtKB-KW"/>
</dbReference>
<evidence type="ECO:0000259" key="2">
    <source>
        <dbReference type="Pfam" id="PF02517"/>
    </source>
</evidence>
<keyword evidence="3" id="KW-0378">Hydrolase</keyword>
<evidence type="ECO:0000313" key="3">
    <source>
        <dbReference type="EMBL" id="MFC4268060.1"/>
    </source>
</evidence>
<feature type="transmembrane region" description="Helical" evidence="1">
    <location>
        <begin position="127"/>
        <end position="145"/>
    </location>
</feature>
<accession>A0ABV8R7W9</accession>